<feature type="transmembrane region" description="Helical" evidence="1">
    <location>
        <begin position="20"/>
        <end position="41"/>
    </location>
</feature>
<protein>
    <submittedName>
        <fullName evidence="3">Putative ABC transport system permease protein</fullName>
    </submittedName>
</protein>
<dbReference type="RefSeq" id="WP_176391809.1">
    <property type="nucleotide sequence ID" value="NZ_FPAA01000001.1"/>
</dbReference>
<accession>A0A1I6NV12</accession>
<name>A0A1I6NV12_9BACL</name>
<gene>
    <name evidence="3" type="ORF">SAMN05444972_101154</name>
</gene>
<dbReference type="GO" id="GO:0022857">
    <property type="term" value="F:transmembrane transporter activity"/>
    <property type="evidence" value="ECO:0007669"/>
    <property type="project" value="TreeGrafter"/>
</dbReference>
<dbReference type="PANTHER" id="PTHR30572">
    <property type="entry name" value="MEMBRANE COMPONENT OF TRANSPORTER-RELATED"/>
    <property type="match status" value="1"/>
</dbReference>
<sequence length="397" mass="45492">MGNQFLLALKDLWRQKGQTFILLVQIMLVIGLIQFAALSFIDLHKMKEEVKKLTSDKEIYGLMDLTSEKDIDTLMNDDKKAPVMRSLYEFIFHNKNFSAFRMSSNSLSVKDPALLKVKGVTPIRGQSEIEYVMTTEKFLDYFRIDIAKGRRFVAEDYVNKKTKSTPVLIGSRLAQVWDVGDIFTDAYGDQYKVIGILKEGATYIDIMASREIQQLDSMMISPVNDSKLQYFSDYDDIIPGSYIVSNDEAVMKQIVDYAAKLKTYAFAYKSMSQQVKHVIADKQEWIQIQLFLLSLVMSFTLISLIVSLLQFVAKNRYEFGIHYLTGATDKYIIMRITFQLLPLFIIGNLVNFFIDVTVMSVCVTFLASIVLGMLAVIIPVMKIRRMGLSSILRWKIK</sequence>
<keyword evidence="4" id="KW-1185">Reference proteome</keyword>
<reference evidence="4" key="1">
    <citation type="submission" date="2016-10" db="EMBL/GenBank/DDBJ databases">
        <authorList>
            <person name="Varghese N."/>
            <person name="Submissions S."/>
        </authorList>
    </citation>
    <scope>NUCLEOTIDE SEQUENCE [LARGE SCALE GENOMIC DNA]</scope>
    <source>
        <strain evidence="4">DSM 45789</strain>
    </source>
</reference>
<keyword evidence="1" id="KW-0472">Membrane</keyword>
<proteinExistence type="predicted"/>
<feature type="transmembrane region" description="Helical" evidence="1">
    <location>
        <begin position="332"/>
        <end position="354"/>
    </location>
</feature>
<evidence type="ECO:0000313" key="3">
    <source>
        <dbReference type="EMBL" id="SFS31710.1"/>
    </source>
</evidence>
<dbReference type="Proteomes" id="UP000198660">
    <property type="component" value="Unassembled WGS sequence"/>
</dbReference>
<evidence type="ECO:0000259" key="2">
    <source>
        <dbReference type="Pfam" id="PF12704"/>
    </source>
</evidence>
<dbReference type="InterPro" id="IPR025857">
    <property type="entry name" value="MacB_PCD"/>
</dbReference>
<feature type="transmembrane region" description="Helical" evidence="1">
    <location>
        <begin position="361"/>
        <end position="381"/>
    </location>
</feature>
<evidence type="ECO:0000313" key="4">
    <source>
        <dbReference type="Proteomes" id="UP000198660"/>
    </source>
</evidence>
<dbReference type="EMBL" id="FPAA01000001">
    <property type="protein sequence ID" value="SFS31710.1"/>
    <property type="molecule type" value="Genomic_DNA"/>
</dbReference>
<keyword evidence="1" id="KW-1133">Transmembrane helix</keyword>
<keyword evidence="1" id="KW-0812">Transmembrane</keyword>
<dbReference type="PANTHER" id="PTHR30572:SF4">
    <property type="entry name" value="ABC TRANSPORTER PERMEASE YTRF"/>
    <property type="match status" value="1"/>
</dbReference>
<dbReference type="AlphaFoldDB" id="A0A1I6NV12"/>
<feature type="domain" description="MacB-like periplasmic core" evidence="2">
    <location>
        <begin position="107"/>
        <end position="223"/>
    </location>
</feature>
<dbReference type="InterPro" id="IPR050250">
    <property type="entry name" value="Macrolide_Exporter_MacB"/>
</dbReference>
<evidence type="ECO:0000256" key="1">
    <source>
        <dbReference type="SAM" id="Phobius"/>
    </source>
</evidence>
<feature type="transmembrane region" description="Helical" evidence="1">
    <location>
        <begin position="290"/>
        <end position="312"/>
    </location>
</feature>
<dbReference type="Pfam" id="PF12704">
    <property type="entry name" value="MacB_PCD"/>
    <property type="match status" value="1"/>
</dbReference>
<organism evidence="3 4">
    <name type="scientific">Marininema halotolerans</name>
    <dbReference type="NCBI Taxonomy" id="1155944"/>
    <lineage>
        <taxon>Bacteria</taxon>
        <taxon>Bacillati</taxon>
        <taxon>Bacillota</taxon>
        <taxon>Bacilli</taxon>
        <taxon>Bacillales</taxon>
        <taxon>Thermoactinomycetaceae</taxon>
        <taxon>Marininema</taxon>
    </lineage>
</organism>
<dbReference type="GO" id="GO:0005886">
    <property type="term" value="C:plasma membrane"/>
    <property type="evidence" value="ECO:0007669"/>
    <property type="project" value="TreeGrafter"/>
</dbReference>